<dbReference type="RefSeq" id="WP_133125881.1">
    <property type="nucleotide sequence ID" value="NZ_NWTK01000018.1"/>
</dbReference>
<reference evidence="1 2" key="1">
    <citation type="submission" date="2017-09" db="EMBL/GenBank/DDBJ databases">
        <title>Biodiversity and function of Thalassospira species in the particle-attached aromatic-hydrocarbon-degrading consortia from the surface seawater of the South China Sea.</title>
        <authorList>
            <person name="Dong C."/>
            <person name="Liu R."/>
            <person name="Shao Z."/>
        </authorList>
    </citation>
    <scope>NUCLEOTIDE SEQUENCE [LARGE SCALE GENOMIC DNA]</scope>
    <source>
        <strain evidence="1 2">CSC1P2</strain>
    </source>
</reference>
<name>A0A2N3KGU8_9PROT</name>
<dbReference type="EMBL" id="NWTK01000018">
    <property type="protein sequence ID" value="PKR49751.1"/>
    <property type="molecule type" value="Genomic_DNA"/>
</dbReference>
<protein>
    <submittedName>
        <fullName evidence="1">Uncharacterized protein</fullName>
    </submittedName>
</protein>
<evidence type="ECO:0000313" key="1">
    <source>
        <dbReference type="EMBL" id="PKR49751.1"/>
    </source>
</evidence>
<dbReference type="Proteomes" id="UP000233597">
    <property type="component" value="Unassembled WGS sequence"/>
</dbReference>
<dbReference type="AlphaFoldDB" id="A0A2N3KGU8"/>
<comment type="caution">
    <text evidence="1">The sequence shown here is derived from an EMBL/GenBank/DDBJ whole genome shotgun (WGS) entry which is preliminary data.</text>
</comment>
<organism evidence="1 2">
    <name type="scientific">Thalassospira marina</name>
    <dbReference type="NCBI Taxonomy" id="2048283"/>
    <lineage>
        <taxon>Bacteria</taxon>
        <taxon>Pseudomonadati</taxon>
        <taxon>Pseudomonadota</taxon>
        <taxon>Alphaproteobacteria</taxon>
        <taxon>Rhodospirillales</taxon>
        <taxon>Thalassospiraceae</taxon>
        <taxon>Thalassospira</taxon>
    </lineage>
</organism>
<gene>
    <name evidence="1" type="ORF">COO20_22285</name>
</gene>
<sequence>MSFVTGYGPCQNRRRQMMKTENSCELAAQGLFSFRCHYWQAWPEGLGQIRDNPGKNASYLYEYTVFYKKSSLATCGGKGMRACFLGMRCFLATC</sequence>
<evidence type="ECO:0000313" key="2">
    <source>
        <dbReference type="Proteomes" id="UP000233597"/>
    </source>
</evidence>
<proteinExistence type="predicted"/>
<accession>A0A2N3KGU8</accession>